<reference evidence="1" key="1">
    <citation type="submission" date="2018-05" db="EMBL/GenBank/DDBJ databases">
        <authorList>
            <person name="Lanie J.A."/>
            <person name="Ng W.-L."/>
            <person name="Kazmierczak K.M."/>
            <person name="Andrzejewski T.M."/>
            <person name="Davidsen T.M."/>
            <person name="Wayne K.J."/>
            <person name="Tettelin H."/>
            <person name="Glass J.I."/>
            <person name="Rusch D."/>
            <person name="Podicherti R."/>
            <person name="Tsui H.-C.T."/>
            <person name="Winkler M.E."/>
        </authorList>
    </citation>
    <scope>NUCLEOTIDE SEQUENCE</scope>
</reference>
<dbReference type="AlphaFoldDB" id="A0A383AIA3"/>
<dbReference type="EMBL" id="UINC01192257">
    <property type="protein sequence ID" value="SVE07311.1"/>
    <property type="molecule type" value="Genomic_DNA"/>
</dbReference>
<name>A0A383AIA3_9ZZZZ</name>
<evidence type="ECO:0000313" key="1">
    <source>
        <dbReference type="EMBL" id="SVE07311.1"/>
    </source>
</evidence>
<gene>
    <name evidence="1" type="ORF">METZ01_LOCUS460165</name>
</gene>
<accession>A0A383AIA3</accession>
<protein>
    <submittedName>
        <fullName evidence="1">Uncharacterized protein</fullName>
    </submittedName>
</protein>
<sequence>MIKLKSLITEGKITSDVDRAAKKHGIKFKKKVKTKITNDFTGANEKPEKVKYDDWMEYNPQNYKSQGMGLVSELMGKYILVKNNRSTNGASAVFINRKKDPKSRFTITYANSFSGAYISYTGVKGQ</sequence>
<proteinExistence type="predicted"/>
<organism evidence="1">
    <name type="scientific">marine metagenome</name>
    <dbReference type="NCBI Taxonomy" id="408172"/>
    <lineage>
        <taxon>unclassified sequences</taxon>
        <taxon>metagenomes</taxon>
        <taxon>ecological metagenomes</taxon>
    </lineage>
</organism>